<evidence type="ECO:0000313" key="6">
    <source>
        <dbReference type="Proteomes" id="UP000026904"/>
    </source>
</evidence>
<keyword evidence="1" id="KW-0929">Antimicrobial</keyword>
<dbReference type="Proteomes" id="UP000026904">
    <property type="component" value="Segment"/>
</dbReference>
<organism evidence="5 6">
    <name type="scientific">Lactococcus phage WP-2</name>
    <dbReference type="NCBI Taxonomy" id="1486423"/>
    <lineage>
        <taxon>Viruses</taxon>
        <taxon>Duplodnaviria</taxon>
        <taxon>Heunggongvirae</taxon>
        <taxon>Uroviricota</taxon>
        <taxon>Caudoviricetes</taxon>
        <taxon>Rountreeviridae</taxon>
        <taxon>Negarvirus</taxon>
        <taxon>Negarvirus WP2</taxon>
    </lineage>
</organism>
<dbReference type="InterPro" id="IPR048974">
    <property type="entry name" value="PlyCA_N"/>
</dbReference>
<protein>
    <submittedName>
        <fullName evidence="5">Endolysin</fullName>
    </submittedName>
</protein>
<feature type="region of interest" description="Disordered" evidence="2">
    <location>
        <begin position="195"/>
        <end position="249"/>
    </location>
</feature>
<evidence type="ECO:0000259" key="4">
    <source>
        <dbReference type="Pfam" id="PF21480"/>
    </source>
</evidence>
<feature type="domain" description="Peptidase C51" evidence="3">
    <location>
        <begin position="329"/>
        <end position="428"/>
    </location>
</feature>
<dbReference type="Pfam" id="PF05257">
    <property type="entry name" value="CHAP"/>
    <property type="match status" value="1"/>
</dbReference>
<dbReference type="EMBL" id="KJ528544">
    <property type="protein sequence ID" value="AHZ10887.1"/>
    <property type="molecule type" value="Genomic_DNA"/>
</dbReference>
<dbReference type="Gene3D" id="3.90.1720.60">
    <property type="match status" value="1"/>
</dbReference>
<dbReference type="GeneID" id="19488298"/>
<dbReference type="Pfam" id="PF21480">
    <property type="entry name" value="PlyCA_N"/>
    <property type="match status" value="1"/>
</dbReference>
<dbReference type="KEGG" id="vg:19488298"/>
<reference evidence="5 6" key="1">
    <citation type="journal article" date="2014" name="Gene">
        <title>Comparative genomic analysis of Lactococcus garvieae phage WP-2, a new member of Picovirinae subfamily of Podoviridae.</title>
        <authorList>
            <person name="Ghasemi S.M."/>
            <person name="Bouzari M."/>
            <person name="Yoon B.H."/>
            <person name="Chang H.I."/>
        </authorList>
    </citation>
    <scope>NUCLEOTIDE SEQUENCE [LARGE SCALE GENOMIC DNA]</scope>
    <source>
        <strain evidence="5">WP-2</strain>
    </source>
</reference>
<feature type="compositionally biased region" description="Low complexity" evidence="2">
    <location>
        <begin position="282"/>
        <end position="294"/>
    </location>
</feature>
<feature type="domain" description="PlyCA N-terminal" evidence="4">
    <location>
        <begin position="7"/>
        <end position="193"/>
    </location>
</feature>
<gene>
    <name evidence="5" type="ORF">WP2_15</name>
</gene>
<evidence type="ECO:0000313" key="5">
    <source>
        <dbReference type="EMBL" id="AHZ10887.1"/>
    </source>
</evidence>
<sequence length="459" mass="50289">MVRYKDYTMEQYQTFLSQEFNSTFGLSDDQIVNWFMSQAGSQGVIQSYGVNADYIRNRIFPALDERNLGHFMFLAITAMEGGGAGNWINHYMYDTSSDGFQCALDDMAYIKTLLTTGATLNVSAPECIQPWVEDNPGQAQTFYAKIAQTSIGAYYMAATFAGNAWVWATNWCEENQGPRPPAIYFGNPYDDIMHTVEGAGGDISKGGGTKPNPNPTPKPKPKPDGSKPSDTGKPTFTAPIMSKNPIKNTGRQTLAQMGTGITYHKTAGMILPNYEMIKSEGSSNQENNDNSNHNSKPKPKPNPKPIDPPVGGNSDVWDFVQTIMGTNQGSGQCYALAQAITLHFGGNPLVGFPNASDIWSDYAWGTGNLSQFESHQVTDQNGSELARGDILCIKANGQNDGWYLHPVYGHVVVVSKVAGGQVEWVDQNGTGNLDLIQLRAISFTQNFPYLMTGYIRKVR</sequence>
<feature type="region of interest" description="Disordered" evidence="2">
    <location>
        <begin position="280"/>
        <end position="314"/>
    </location>
</feature>
<evidence type="ECO:0000256" key="2">
    <source>
        <dbReference type="SAM" id="MobiDB-lite"/>
    </source>
</evidence>
<feature type="compositionally biased region" description="Gly residues" evidence="2">
    <location>
        <begin position="198"/>
        <end position="209"/>
    </location>
</feature>
<keyword evidence="6" id="KW-1185">Reference proteome</keyword>
<dbReference type="InterPro" id="IPR007921">
    <property type="entry name" value="CHAP_dom"/>
</dbReference>
<evidence type="ECO:0000259" key="3">
    <source>
        <dbReference type="Pfam" id="PF05257"/>
    </source>
</evidence>
<accession>A0A024B3A4</accession>
<evidence type="ECO:0000256" key="1">
    <source>
        <dbReference type="ARBA" id="ARBA00022529"/>
    </source>
</evidence>
<dbReference type="RefSeq" id="YP_009032592.1">
    <property type="nucleotide sequence ID" value="NC_024149.1"/>
</dbReference>
<name>A0A024B3A4_9CAUD</name>
<proteinExistence type="predicted"/>